<gene>
    <name evidence="2" type="ORF">NFI80_20810</name>
</gene>
<keyword evidence="1" id="KW-0732">Signal</keyword>
<organism evidence="2 3">
    <name type="scientific">Dyadobacter chenhuakuii</name>
    <dbReference type="NCBI Taxonomy" id="2909339"/>
    <lineage>
        <taxon>Bacteria</taxon>
        <taxon>Pseudomonadati</taxon>
        <taxon>Bacteroidota</taxon>
        <taxon>Cytophagia</taxon>
        <taxon>Cytophagales</taxon>
        <taxon>Spirosomataceae</taxon>
        <taxon>Dyadobacter</taxon>
    </lineage>
</organism>
<evidence type="ECO:0000313" key="3">
    <source>
        <dbReference type="Proteomes" id="UP001055420"/>
    </source>
</evidence>
<sequence length="476" mass="52398">MKTLYLFLWTTVVGLFINLSAQAQCTILDPTVELIGFSGSEENCTANVTISFTIDKNNGNKYTYIHLWNEADYPEPAYDYKKAPEGDDLASALATIAISTNGSSSLLSTYGPDETVTPLFAGLFIAEEDLGGKQTRITISNVQIVIPGACENPPKLISDIWSTQAEADKHPPVHCVFTNIPLTIKGPEITGEINCNEPEGPRTYDLSITTTDPNAIQVTYKLYLDDGALTNNQPTFGPDDELFLTSSITLSSTLPITKTEATYPYDFMEDKRSIWVVLTGPSLPHDIIYEIVNNCSLTLPVKLAKFKGDLLDNAIALSWITTEESGSSYFDVERSKDAVEFVNLGRIQATGTTDVTQHYSFLDQLPLQGNNYYRLTMVDLDGSTARSSIIAVANHASSISFELLGNPVTNREVRFILKNEKSENIMLHDLNGRSIDFSITKTGNTYTLKPGHSISSGLYLLNLRNYPGQIKKVLIP</sequence>
<reference evidence="2" key="1">
    <citation type="submission" date="2022-06" db="EMBL/GenBank/DDBJ databases">
        <title>Novel species in genus Dyadobacter.</title>
        <authorList>
            <person name="Ma C."/>
        </authorList>
    </citation>
    <scope>NUCLEOTIDE SEQUENCE</scope>
    <source>
        <strain evidence="2">CY22</strain>
    </source>
</reference>
<feature type="chain" id="PRO_5046604145" evidence="1">
    <location>
        <begin position="24"/>
        <end position="476"/>
    </location>
</feature>
<accession>A0ABY4XIP4</accession>
<protein>
    <submittedName>
        <fullName evidence="2">T9SS type A sorting domain-containing protein</fullName>
    </submittedName>
</protein>
<dbReference type="EMBL" id="CP098805">
    <property type="protein sequence ID" value="USJ30291.1"/>
    <property type="molecule type" value="Genomic_DNA"/>
</dbReference>
<evidence type="ECO:0000313" key="2">
    <source>
        <dbReference type="EMBL" id="USJ30291.1"/>
    </source>
</evidence>
<feature type="signal peptide" evidence="1">
    <location>
        <begin position="1"/>
        <end position="23"/>
    </location>
</feature>
<dbReference type="RefSeq" id="WP_235166148.1">
    <property type="nucleotide sequence ID" value="NZ_CP098805.1"/>
</dbReference>
<dbReference type="Proteomes" id="UP001055420">
    <property type="component" value="Chromosome"/>
</dbReference>
<proteinExistence type="predicted"/>
<name>A0ABY4XIP4_9BACT</name>
<evidence type="ECO:0000256" key="1">
    <source>
        <dbReference type="SAM" id="SignalP"/>
    </source>
</evidence>
<keyword evidence="3" id="KW-1185">Reference proteome</keyword>